<organism evidence="1 2">
    <name type="scientific">Salmonella enterica subsp. arizonae</name>
    <dbReference type="NCBI Taxonomy" id="59203"/>
    <lineage>
        <taxon>Bacteria</taxon>
        <taxon>Pseudomonadati</taxon>
        <taxon>Pseudomonadota</taxon>
        <taxon>Gammaproteobacteria</taxon>
        <taxon>Enterobacterales</taxon>
        <taxon>Enterobacteriaceae</taxon>
        <taxon>Salmonella</taxon>
    </lineage>
</organism>
<sequence>MGERVALEYQLSAKERARLLADSQAVINLDVKYSIAGDTTWNSALPSDHDAQQTQADCIAQALEHYAAGLASPYQPRACARFDGVAHIT</sequence>
<proteinExistence type="predicted"/>
<dbReference type="EMBL" id="UGWZ01000001">
    <property type="protein sequence ID" value="SUG17346.1"/>
    <property type="molecule type" value="Genomic_DNA"/>
</dbReference>
<evidence type="ECO:0000313" key="2">
    <source>
        <dbReference type="Proteomes" id="UP000254124"/>
    </source>
</evidence>
<accession>A0A379S925</accession>
<dbReference type="AlphaFoldDB" id="A0A379S925"/>
<reference evidence="1 2" key="1">
    <citation type="submission" date="2018-06" db="EMBL/GenBank/DDBJ databases">
        <authorList>
            <consortium name="Pathogen Informatics"/>
            <person name="Doyle S."/>
        </authorList>
    </citation>
    <scope>NUCLEOTIDE SEQUENCE [LARGE SCALE GENOMIC DNA]</scope>
    <source>
        <strain evidence="1 2">NCTC7295</strain>
    </source>
</reference>
<name>A0A379S925_SALER</name>
<dbReference type="Proteomes" id="UP000254124">
    <property type="component" value="Unassembled WGS sequence"/>
</dbReference>
<evidence type="ECO:0000313" key="1">
    <source>
        <dbReference type="EMBL" id="SUG17346.1"/>
    </source>
</evidence>
<protein>
    <submittedName>
        <fullName evidence="1">Multidrug efflux system protein MdtO</fullName>
    </submittedName>
</protein>
<gene>
    <name evidence="1" type="ORF">NCTC7295_05098</name>
</gene>